<keyword evidence="1" id="KW-0175">Coiled coil</keyword>
<sequence>MGKWWRNRDRIRVSGNEALVVELERIRDEDDRQNKRIAVIEEDTKAIHKLTASIEKLVIQMQDMLSEQKEQGERIRRLEEEPGNAWNEVKKKAINTVVGSVVGALATGLIYMIAQNM</sequence>
<keyword evidence="2" id="KW-0472">Membrane</keyword>
<organism evidence="3 4">
    <name type="scientific">Faecalicatena faecalis</name>
    <dbReference type="NCBI Taxonomy" id="2726362"/>
    <lineage>
        <taxon>Bacteria</taxon>
        <taxon>Bacillati</taxon>
        <taxon>Bacillota</taxon>
        <taxon>Clostridia</taxon>
        <taxon>Lachnospirales</taxon>
        <taxon>Lachnospiraceae</taxon>
        <taxon>Faecalicatena</taxon>
    </lineage>
</organism>
<keyword evidence="2" id="KW-0812">Transmembrane</keyword>
<dbReference type="RefSeq" id="WP_216243022.1">
    <property type="nucleotide sequence ID" value="NZ_JABACJ020000014.1"/>
</dbReference>
<evidence type="ECO:0000313" key="4">
    <source>
        <dbReference type="Proteomes" id="UP000723714"/>
    </source>
</evidence>
<comment type="caution">
    <text evidence="3">The sequence shown here is derived from an EMBL/GenBank/DDBJ whole genome shotgun (WGS) entry which is preliminary data.</text>
</comment>
<keyword evidence="2" id="KW-1133">Transmembrane helix</keyword>
<accession>A0ABS6D7C0</accession>
<keyword evidence="4" id="KW-1185">Reference proteome</keyword>
<protein>
    <recommendedName>
        <fullName evidence="5">Hemolysin XhlA</fullName>
    </recommendedName>
</protein>
<dbReference type="Proteomes" id="UP000723714">
    <property type="component" value="Unassembled WGS sequence"/>
</dbReference>
<evidence type="ECO:0000256" key="1">
    <source>
        <dbReference type="SAM" id="Coils"/>
    </source>
</evidence>
<proteinExistence type="predicted"/>
<gene>
    <name evidence="3" type="ORF">HGO97_014565</name>
</gene>
<feature type="transmembrane region" description="Helical" evidence="2">
    <location>
        <begin position="93"/>
        <end position="114"/>
    </location>
</feature>
<evidence type="ECO:0000313" key="3">
    <source>
        <dbReference type="EMBL" id="MBU3877031.1"/>
    </source>
</evidence>
<evidence type="ECO:0000256" key="2">
    <source>
        <dbReference type="SAM" id="Phobius"/>
    </source>
</evidence>
<feature type="coiled-coil region" evidence="1">
    <location>
        <begin position="23"/>
        <end position="81"/>
    </location>
</feature>
<dbReference type="EMBL" id="JABACJ020000014">
    <property type="protein sequence ID" value="MBU3877031.1"/>
    <property type="molecule type" value="Genomic_DNA"/>
</dbReference>
<name>A0ABS6D7C0_9FIRM</name>
<evidence type="ECO:0008006" key="5">
    <source>
        <dbReference type="Google" id="ProtNLM"/>
    </source>
</evidence>
<reference evidence="3 4" key="1">
    <citation type="submission" date="2021-06" db="EMBL/GenBank/DDBJ databases">
        <title>Faecalicatena sp. nov. isolated from porcine feces.</title>
        <authorList>
            <person name="Oh B.S."/>
            <person name="Lee J.H."/>
        </authorList>
    </citation>
    <scope>NUCLEOTIDE SEQUENCE [LARGE SCALE GENOMIC DNA]</scope>
    <source>
        <strain evidence="3 4">AGMB00832</strain>
    </source>
</reference>